<reference evidence="1 2" key="1">
    <citation type="journal article" date="2020" name="Mol. Biol. Evol.">
        <title>Distinct Expression and Methylation Patterns for Genes with Different Fates following a Single Whole-Genome Duplication in Flowering Plants.</title>
        <authorList>
            <person name="Shi T."/>
            <person name="Rahmani R.S."/>
            <person name="Gugger P.F."/>
            <person name="Wang M."/>
            <person name="Li H."/>
            <person name="Zhang Y."/>
            <person name="Li Z."/>
            <person name="Wang Q."/>
            <person name="Van de Peer Y."/>
            <person name="Marchal K."/>
            <person name="Chen J."/>
        </authorList>
    </citation>
    <scope>NUCLEOTIDE SEQUENCE [LARGE SCALE GENOMIC DNA]</scope>
    <source>
        <tissue evidence="1">Leaf</tissue>
    </source>
</reference>
<protein>
    <submittedName>
        <fullName evidence="1">Uncharacterized protein</fullName>
    </submittedName>
</protein>
<keyword evidence="2" id="KW-1185">Reference proteome</keyword>
<organism evidence="1 2">
    <name type="scientific">Nelumbo nucifera</name>
    <name type="common">Sacred lotus</name>
    <dbReference type="NCBI Taxonomy" id="4432"/>
    <lineage>
        <taxon>Eukaryota</taxon>
        <taxon>Viridiplantae</taxon>
        <taxon>Streptophyta</taxon>
        <taxon>Embryophyta</taxon>
        <taxon>Tracheophyta</taxon>
        <taxon>Spermatophyta</taxon>
        <taxon>Magnoliopsida</taxon>
        <taxon>Proteales</taxon>
        <taxon>Nelumbonaceae</taxon>
        <taxon>Nelumbo</taxon>
    </lineage>
</organism>
<evidence type="ECO:0000313" key="1">
    <source>
        <dbReference type="EMBL" id="DAD28072.1"/>
    </source>
</evidence>
<dbReference type="EMBL" id="DUZY01000002">
    <property type="protein sequence ID" value="DAD28072.1"/>
    <property type="molecule type" value="Genomic_DNA"/>
</dbReference>
<gene>
    <name evidence="1" type="ORF">HUJ06_029540</name>
</gene>
<name>A0A822Y754_NELNU</name>
<evidence type="ECO:0000313" key="2">
    <source>
        <dbReference type="Proteomes" id="UP000607653"/>
    </source>
</evidence>
<dbReference type="AlphaFoldDB" id="A0A822Y754"/>
<dbReference type="Proteomes" id="UP000607653">
    <property type="component" value="Unassembled WGS sequence"/>
</dbReference>
<sequence>MGHSAHLLYIENRRTSFSHEDMSSSRELGFPTFAKNITKMVVVYIIE</sequence>
<proteinExistence type="predicted"/>
<accession>A0A822Y754</accession>
<comment type="caution">
    <text evidence="1">The sequence shown here is derived from an EMBL/GenBank/DDBJ whole genome shotgun (WGS) entry which is preliminary data.</text>
</comment>